<dbReference type="Gene3D" id="1.25.40.10">
    <property type="entry name" value="Tetratricopeptide repeat domain"/>
    <property type="match status" value="1"/>
</dbReference>
<name>A0A803KDY6_XENTR</name>
<dbReference type="Ensembl" id="ENSXETT00000116465">
    <property type="protein sequence ID" value="ENSXETP00000118613"/>
    <property type="gene ID" value="ENSXETG00000045910"/>
</dbReference>
<keyword evidence="2" id="KW-1133">Transmembrane helix</keyword>
<sequence length="114" mass="13364">MPVPPLRRRTGRTPDPKPEFTAKQPPKWEQWEILVVFGSILLLMYIWFCYENFHFHITHFYAHLGYPNAQHLVGQRYLRGVGVRRDEAMAAHWFSRAVQNSGPVSGEQNQTLIM</sequence>
<reference evidence="3" key="2">
    <citation type="submission" date="2021-03" db="UniProtKB">
        <authorList>
            <consortium name="Ensembl"/>
        </authorList>
    </citation>
    <scope>IDENTIFICATION</scope>
</reference>
<evidence type="ECO:0000256" key="2">
    <source>
        <dbReference type="SAM" id="Phobius"/>
    </source>
</evidence>
<dbReference type="AlphaFoldDB" id="A0A803KDY6"/>
<accession>A0A803KDY6</accession>
<proteinExistence type="predicted"/>
<protein>
    <submittedName>
        <fullName evidence="3">Uncharacterized protein</fullName>
    </submittedName>
</protein>
<dbReference type="InterPro" id="IPR006597">
    <property type="entry name" value="Sel1-like"/>
</dbReference>
<organism evidence="3">
    <name type="scientific">Xenopus tropicalis</name>
    <name type="common">Western clawed frog</name>
    <name type="synonym">Silurana tropicalis</name>
    <dbReference type="NCBI Taxonomy" id="8364"/>
    <lineage>
        <taxon>Eukaryota</taxon>
        <taxon>Metazoa</taxon>
        <taxon>Chordata</taxon>
        <taxon>Craniata</taxon>
        <taxon>Vertebrata</taxon>
        <taxon>Euteleostomi</taxon>
        <taxon>Amphibia</taxon>
        <taxon>Batrachia</taxon>
        <taxon>Anura</taxon>
        <taxon>Pipoidea</taxon>
        <taxon>Pipidae</taxon>
        <taxon>Xenopodinae</taxon>
        <taxon>Xenopus</taxon>
        <taxon>Silurana</taxon>
    </lineage>
</organism>
<evidence type="ECO:0000256" key="1">
    <source>
        <dbReference type="SAM" id="MobiDB-lite"/>
    </source>
</evidence>
<keyword evidence="2" id="KW-0472">Membrane</keyword>
<dbReference type="InterPro" id="IPR011990">
    <property type="entry name" value="TPR-like_helical_dom_sf"/>
</dbReference>
<evidence type="ECO:0000313" key="3">
    <source>
        <dbReference type="Ensembl" id="ENSXETP00000118613"/>
    </source>
</evidence>
<feature type="transmembrane region" description="Helical" evidence="2">
    <location>
        <begin position="33"/>
        <end position="50"/>
    </location>
</feature>
<feature type="compositionally biased region" description="Basic residues" evidence="1">
    <location>
        <begin position="1"/>
        <end position="11"/>
    </location>
</feature>
<dbReference type="InParanoid" id="A0A803KDY6"/>
<dbReference type="SUPFAM" id="SSF81901">
    <property type="entry name" value="HCP-like"/>
    <property type="match status" value="1"/>
</dbReference>
<dbReference type="SMART" id="SM00671">
    <property type="entry name" value="SEL1"/>
    <property type="match status" value="1"/>
</dbReference>
<keyword evidence="2" id="KW-0812">Transmembrane</keyword>
<feature type="region of interest" description="Disordered" evidence="1">
    <location>
        <begin position="1"/>
        <end position="23"/>
    </location>
</feature>
<reference evidence="3" key="1">
    <citation type="journal article" date="2010" name="Science">
        <title>The genome of the Western clawed frog Xenopus tropicalis.</title>
        <authorList>
            <person name="Hellsten U."/>
            <person name="Harland R.M."/>
            <person name="Gilchrist M.J."/>
            <person name="Hendrix D."/>
            <person name="Jurka J."/>
            <person name="Kapitonov V."/>
            <person name="Ovcharenko I."/>
            <person name="Putnam N.H."/>
            <person name="Shu S."/>
            <person name="Taher L."/>
            <person name="Blitz I.L."/>
            <person name="Blumberg B."/>
            <person name="Dichmann D.S."/>
            <person name="Dubchak I."/>
            <person name="Amaya E."/>
            <person name="Detter J.C."/>
            <person name="Fletcher R."/>
            <person name="Gerhard D.S."/>
            <person name="Goodstein D."/>
            <person name="Graves T."/>
            <person name="Grigoriev I.V."/>
            <person name="Grimwood J."/>
            <person name="Kawashima T."/>
            <person name="Lindquist E."/>
            <person name="Lucas S.M."/>
            <person name="Mead P.E."/>
            <person name="Mitros T."/>
            <person name="Ogino H."/>
            <person name="Ohta Y."/>
            <person name="Poliakov A.V."/>
            <person name="Pollet N."/>
            <person name="Robert J."/>
            <person name="Salamov A."/>
            <person name="Sater A.K."/>
            <person name="Schmutz J."/>
            <person name="Terry A."/>
            <person name="Vize P.D."/>
            <person name="Warren W.C."/>
            <person name="Wells D."/>
            <person name="Wills A."/>
            <person name="Wilson R.K."/>
            <person name="Zimmerman L.B."/>
            <person name="Zorn A.M."/>
            <person name="Grainger R."/>
            <person name="Grammer T."/>
            <person name="Khokha M.K."/>
            <person name="Richardson P.M."/>
            <person name="Rokhsar D.S."/>
        </authorList>
    </citation>
    <scope>NUCLEOTIDE SEQUENCE [LARGE SCALE GENOMIC DNA]</scope>
    <source>
        <strain evidence="3">Nigerian</strain>
    </source>
</reference>